<evidence type="ECO:0000313" key="2">
    <source>
        <dbReference type="Proteomes" id="UP000009235"/>
    </source>
</evidence>
<keyword evidence="2" id="KW-1185">Reference proteome</keyword>
<accession>F6EQ61</accession>
<sequence>MAGIHLDDVTRRYQGSDTIAVDTLNLDIAHARRSAERNPSIVAHCHFSVSRCV</sequence>
<dbReference type="KEGG" id="asd:AS9A_1032"/>
<name>F6EQ61_HOYSD</name>
<dbReference type="HOGENOM" id="CLU_3057859_0_0_11"/>
<evidence type="ECO:0000313" key="1">
    <source>
        <dbReference type="EMBL" id="AEF39484.1"/>
    </source>
</evidence>
<reference evidence="1 2" key="1">
    <citation type="journal article" date="2011" name="J. Bacteriol.">
        <title>Complete genome sequence of Amycolicicoccus subflavus DQS3-9A1T, an actinomycete isolated from crude oil-polluted soil.</title>
        <authorList>
            <person name="Cai M."/>
            <person name="Chen W.M."/>
            <person name="Nie Y."/>
            <person name="Chi C.Q."/>
            <person name="Wang Y.N."/>
            <person name="Tang Y.Q."/>
            <person name="Li G.Y."/>
            <person name="Wu X.L."/>
        </authorList>
    </citation>
    <scope>NUCLEOTIDE SEQUENCE [LARGE SCALE GENOMIC DNA]</scope>
    <source>
        <strain evidence="2">DSM 45089 / DQS3-9A1</strain>
    </source>
</reference>
<organism evidence="1 2">
    <name type="scientific">Hoyosella subflava (strain DSM 45089 / JCM 17490 / NBRC 109087 / DQS3-9A1)</name>
    <name type="common">Amycolicicoccus subflavus</name>
    <dbReference type="NCBI Taxonomy" id="443218"/>
    <lineage>
        <taxon>Bacteria</taxon>
        <taxon>Bacillati</taxon>
        <taxon>Actinomycetota</taxon>
        <taxon>Actinomycetes</taxon>
        <taxon>Mycobacteriales</taxon>
        <taxon>Hoyosellaceae</taxon>
        <taxon>Hoyosella</taxon>
    </lineage>
</organism>
<dbReference type="RefSeq" id="WP_013805833.1">
    <property type="nucleotide sequence ID" value="NC_015564.1"/>
</dbReference>
<proteinExistence type="predicted"/>
<gene>
    <name evidence="1" type="ordered locus">AS9A_1032</name>
</gene>
<dbReference type="AlphaFoldDB" id="F6EQ61"/>
<dbReference type="STRING" id="443218.AS9A_1032"/>
<dbReference type="EMBL" id="CP002786">
    <property type="protein sequence ID" value="AEF39484.1"/>
    <property type="molecule type" value="Genomic_DNA"/>
</dbReference>
<protein>
    <submittedName>
        <fullName evidence="1">Uncharacterized protein</fullName>
    </submittedName>
</protein>
<dbReference type="Proteomes" id="UP000009235">
    <property type="component" value="Chromosome"/>
</dbReference>